<dbReference type="Proteomes" id="UP000184188">
    <property type="component" value="Unassembled WGS sequence"/>
</dbReference>
<keyword evidence="2" id="KW-1185">Reference proteome</keyword>
<reference evidence="2" key="1">
    <citation type="journal article" date="2017" name="Genome Biol.">
        <title>Comparative genomics reveals high biological diversity and specific adaptations in the industrially and medically important fungal genus Aspergillus.</title>
        <authorList>
            <person name="de Vries R.P."/>
            <person name="Riley R."/>
            <person name="Wiebenga A."/>
            <person name="Aguilar-Osorio G."/>
            <person name="Amillis S."/>
            <person name="Uchima C.A."/>
            <person name="Anderluh G."/>
            <person name="Asadollahi M."/>
            <person name="Askin M."/>
            <person name="Barry K."/>
            <person name="Battaglia E."/>
            <person name="Bayram O."/>
            <person name="Benocci T."/>
            <person name="Braus-Stromeyer S.A."/>
            <person name="Caldana C."/>
            <person name="Canovas D."/>
            <person name="Cerqueira G.C."/>
            <person name="Chen F."/>
            <person name="Chen W."/>
            <person name="Choi C."/>
            <person name="Clum A."/>
            <person name="Dos Santos R.A."/>
            <person name="Damasio A.R."/>
            <person name="Diallinas G."/>
            <person name="Emri T."/>
            <person name="Fekete E."/>
            <person name="Flipphi M."/>
            <person name="Freyberg S."/>
            <person name="Gallo A."/>
            <person name="Gournas C."/>
            <person name="Habgood R."/>
            <person name="Hainaut M."/>
            <person name="Harispe M.L."/>
            <person name="Henrissat B."/>
            <person name="Hilden K.S."/>
            <person name="Hope R."/>
            <person name="Hossain A."/>
            <person name="Karabika E."/>
            <person name="Karaffa L."/>
            <person name="Karanyi Z."/>
            <person name="Krasevec N."/>
            <person name="Kuo A."/>
            <person name="Kusch H."/>
            <person name="LaButti K."/>
            <person name="Lagendijk E.L."/>
            <person name="Lapidus A."/>
            <person name="Levasseur A."/>
            <person name="Lindquist E."/>
            <person name="Lipzen A."/>
            <person name="Logrieco A.F."/>
            <person name="MacCabe A."/>
            <person name="Maekelae M.R."/>
            <person name="Malavazi I."/>
            <person name="Melin P."/>
            <person name="Meyer V."/>
            <person name="Mielnichuk N."/>
            <person name="Miskei M."/>
            <person name="Molnar A.P."/>
            <person name="Mule G."/>
            <person name="Ngan C.Y."/>
            <person name="Orejas M."/>
            <person name="Orosz E."/>
            <person name="Ouedraogo J.P."/>
            <person name="Overkamp K.M."/>
            <person name="Park H.-S."/>
            <person name="Perrone G."/>
            <person name="Piumi F."/>
            <person name="Punt P.J."/>
            <person name="Ram A.F."/>
            <person name="Ramon A."/>
            <person name="Rauscher S."/>
            <person name="Record E."/>
            <person name="Riano-Pachon D.M."/>
            <person name="Robert V."/>
            <person name="Roehrig J."/>
            <person name="Ruller R."/>
            <person name="Salamov A."/>
            <person name="Salih N.S."/>
            <person name="Samson R.A."/>
            <person name="Sandor E."/>
            <person name="Sanguinetti M."/>
            <person name="Schuetze T."/>
            <person name="Sepcic K."/>
            <person name="Shelest E."/>
            <person name="Sherlock G."/>
            <person name="Sophianopoulou V."/>
            <person name="Squina F.M."/>
            <person name="Sun H."/>
            <person name="Susca A."/>
            <person name="Todd R.B."/>
            <person name="Tsang A."/>
            <person name="Unkles S.E."/>
            <person name="van de Wiele N."/>
            <person name="van Rossen-Uffink D."/>
            <person name="Oliveira J.V."/>
            <person name="Vesth T.C."/>
            <person name="Visser J."/>
            <person name="Yu J.-H."/>
            <person name="Zhou M."/>
            <person name="Andersen M.R."/>
            <person name="Archer D.B."/>
            <person name="Baker S.E."/>
            <person name="Benoit I."/>
            <person name="Brakhage A.A."/>
            <person name="Braus G.H."/>
            <person name="Fischer R."/>
            <person name="Frisvad J.C."/>
            <person name="Goldman G.H."/>
            <person name="Houbraken J."/>
            <person name="Oakley B."/>
            <person name="Pocsi I."/>
            <person name="Scazzocchio C."/>
            <person name="Seiboth B."/>
            <person name="vanKuyk P.A."/>
            <person name="Wortman J."/>
            <person name="Dyer P.S."/>
            <person name="Grigoriev I.V."/>
        </authorList>
    </citation>
    <scope>NUCLEOTIDE SEQUENCE [LARGE SCALE GENOMIC DNA]</scope>
    <source>
        <strain evidence="2">CBS 506.65</strain>
    </source>
</reference>
<gene>
    <name evidence="1" type="ORF">ASPZODRAFT_1671286</name>
</gene>
<dbReference type="RefSeq" id="XP_022576561.1">
    <property type="nucleotide sequence ID" value="XM_022726813.1"/>
</dbReference>
<dbReference type="VEuPathDB" id="FungiDB:ASPZODRAFT_1671286"/>
<organism evidence="1 2">
    <name type="scientific">Penicilliopsis zonata CBS 506.65</name>
    <dbReference type="NCBI Taxonomy" id="1073090"/>
    <lineage>
        <taxon>Eukaryota</taxon>
        <taxon>Fungi</taxon>
        <taxon>Dikarya</taxon>
        <taxon>Ascomycota</taxon>
        <taxon>Pezizomycotina</taxon>
        <taxon>Eurotiomycetes</taxon>
        <taxon>Eurotiomycetidae</taxon>
        <taxon>Eurotiales</taxon>
        <taxon>Aspergillaceae</taxon>
        <taxon>Penicilliopsis</taxon>
    </lineage>
</organism>
<evidence type="ECO:0000313" key="1">
    <source>
        <dbReference type="EMBL" id="OJJ42051.1"/>
    </source>
</evidence>
<protein>
    <submittedName>
        <fullName evidence="1">Uncharacterized protein</fullName>
    </submittedName>
</protein>
<accession>A0A1L9S4G8</accession>
<proteinExistence type="predicted"/>
<sequence>MGMPLLHTVQTRHVQTDYGNIYGSTILGVTKIETTTTSSTYTRSTDTLRMSESDSSCLEGGSSRSLVQSRAHSQNATLSSYLAAFWPSLPSLRYCMSCAHKFKVVFPTNIAMTCDVSPSQEQIIFIANGHVGPIGSFWCMESCDGTKKQPV</sequence>
<name>A0A1L9S4G8_9EURO</name>
<dbReference type="GeneID" id="34613277"/>
<dbReference type="AlphaFoldDB" id="A0A1L9S4G8"/>
<dbReference type="EMBL" id="KV878372">
    <property type="protein sequence ID" value="OJJ42051.1"/>
    <property type="molecule type" value="Genomic_DNA"/>
</dbReference>
<evidence type="ECO:0000313" key="2">
    <source>
        <dbReference type="Proteomes" id="UP000184188"/>
    </source>
</evidence>